<dbReference type="Gene3D" id="3.30.2310.20">
    <property type="entry name" value="RelE-like"/>
    <property type="match status" value="1"/>
</dbReference>
<organism evidence="3 4">
    <name type="scientific">Nitrosomonas supralitoralis</name>
    <dbReference type="NCBI Taxonomy" id="2116706"/>
    <lineage>
        <taxon>Bacteria</taxon>
        <taxon>Pseudomonadati</taxon>
        <taxon>Pseudomonadota</taxon>
        <taxon>Betaproteobacteria</taxon>
        <taxon>Nitrosomonadales</taxon>
        <taxon>Nitrosomonadaceae</taxon>
        <taxon>Nitrosomonas</taxon>
    </lineage>
</organism>
<evidence type="ECO:0000313" key="4">
    <source>
        <dbReference type="Proteomes" id="UP000241912"/>
    </source>
</evidence>
<evidence type="ECO:0000256" key="1">
    <source>
        <dbReference type="ARBA" id="ARBA00006226"/>
    </source>
</evidence>
<comment type="similarity">
    <text evidence="1">Belongs to the RelE toxin family.</text>
</comment>
<dbReference type="OrthoDB" id="9798046at2"/>
<name>A0A2P7NRR8_9PROT</name>
<gene>
    <name evidence="3" type="ORF">C7H79_14975</name>
</gene>
<protein>
    <submittedName>
        <fullName evidence="3">Plasmid stabilization protein</fullName>
    </submittedName>
</protein>
<dbReference type="InterPro" id="IPR035093">
    <property type="entry name" value="RelE/ParE_toxin_dom_sf"/>
</dbReference>
<evidence type="ECO:0000256" key="2">
    <source>
        <dbReference type="ARBA" id="ARBA00022649"/>
    </source>
</evidence>
<dbReference type="InterPro" id="IPR007712">
    <property type="entry name" value="RelE/ParE_toxin"/>
</dbReference>
<dbReference type="Proteomes" id="UP000241912">
    <property type="component" value="Unassembled WGS sequence"/>
</dbReference>
<keyword evidence="3" id="KW-0614">Plasmid</keyword>
<reference evidence="3 4" key="1">
    <citation type="submission" date="2018-03" db="EMBL/GenBank/DDBJ databases">
        <title>Draft genome of Nitrosomonas supralitoralis APG5.</title>
        <authorList>
            <person name="Urakawa H."/>
            <person name="Lopez J.V."/>
        </authorList>
    </citation>
    <scope>NUCLEOTIDE SEQUENCE [LARGE SCALE GENOMIC DNA]</scope>
    <source>
        <strain evidence="3 4">APG5</strain>
        <plasmid evidence="3">pAPG501</plasmid>
    </source>
</reference>
<dbReference type="InterPro" id="IPR051803">
    <property type="entry name" value="TA_system_RelE-like_toxin"/>
</dbReference>
<geneLocation type="plasmid" evidence="3">
    <name>pAPG501</name>
</geneLocation>
<keyword evidence="4" id="KW-1185">Reference proteome</keyword>
<dbReference type="PANTHER" id="PTHR33755">
    <property type="entry name" value="TOXIN PARE1-RELATED"/>
    <property type="match status" value="1"/>
</dbReference>
<accession>A0A2P7NRR8</accession>
<keyword evidence="2" id="KW-1277">Toxin-antitoxin system</keyword>
<sequence length="113" mass="12805">MAGVPAMFEVLLTEDAEQDLESIHDYIAELDCVDNANYVLDEMVEVVESLPKFPERGSYPKELTGLGIKEYCQTFFKPYRVIYRVAGSQIIIYLIADGRRDIQSVLARRLLGA</sequence>
<dbReference type="RefSeq" id="WP_106708106.1">
    <property type="nucleotide sequence ID" value="NZ_PXXU01000066.1"/>
</dbReference>
<dbReference type="EMBL" id="PXXU01000066">
    <property type="protein sequence ID" value="PSJ16163.1"/>
    <property type="molecule type" value="Genomic_DNA"/>
</dbReference>
<dbReference type="SUPFAM" id="SSF143011">
    <property type="entry name" value="RelE-like"/>
    <property type="match status" value="1"/>
</dbReference>
<dbReference type="Pfam" id="PF05016">
    <property type="entry name" value="ParE_toxin"/>
    <property type="match status" value="1"/>
</dbReference>
<dbReference type="AlphaFoldDB" id="A0A2P7NRR8"/>
<evidence type="ECO:0000313" key="3">
    <source>
        <dbReference type="EMBL" id="PSJ16163.1"/>
    </source>
</evidence>
<proteinExistence type="inferred from homology"/>
<comment type="caution">
    <text evidence="3">The sequence shown here is derived from an EMBL/GenBank/DDBJ whole genome shotgun (WGS) entry which is preliminary data.</text>
</comment>